<dbReference type="Proteomes" id="UP000000925">
    <property type="component" value="Chromosome"/>
</dbReference>
<evidence type="ECO:0000256" key="1">
    <source>
        <dbReference type="SAM" id="SignalP"/>
    </source>
</evidence>
<dbReference type="RefSeq" id="WP_013043332.1">
    <property type="nucleotide sequence ID" value="NC_014008.1"/>
</dbReference>
<keyword evidence="1" id="KW-0732">Signal</keyword>
<name>D5EJL1_CORAD</name>
<dbReference type="AlphaFoldDB" id="D5EJL1"/>
<keyword evidence="3" id="KW-1185">Reference proteome</keyword>
<dbReference type="HOGENOM" id="CLU_1159552_0_0_0"/>
<protein>
    <submittedName>
        <fullName evidence="2">Uncharacterized protein</fullName>
    </submittedName>
</protein>
<organism evidence="2 3">
    <name type="scientific">Coraliomargarita akajimensis (strain DSM 45221 / IAM 15411 / JCM 23193 / KCTC 12865 / 04OKA010-24)</name>
    <dbReference type="NCBI Taxonomy" id="583355"/>
    <lineage>
        <taxon>Bacteria</taxon>
        <taxon>Pseudomonadati</taxon>
        <taxon>Verrucomicrobiota</taxon>
        <taxon>Opitutia</taxon>
        <taxon>Puniceicoccales</taxon>
        <taxon>Coraliomargaritaceae</taxon>
        <taxon>Coraliomargarita</taxon>
    </lineage>
</organism>
<dbReference type="EMBL" id="CP001998">
    <property type="protein sequence ID" value="ADE54610.1"/>
    <property type="molecule type" value="Genomic_DNA"/>
</dbReference>
<sequence length="239" mass="27201">MKILCLFLCGLFAGSLSVCAELVELTSKDGRTMYAQIDNYQPDKKQVSVRVNGKGRVLTFSSDLLDEASVGRLGQWYDSYAVVQMLRFEVNREPGEEKGTCRYKIEITSASNETIKDLRAEYVIAFKERYQEKVELPSSGNKTKTKWEKREDRMTSRGGHDIEFIPARGRTVFYSEPVETENEQEIDVGNNKPPKIVRNKNSVQGIFIQIYSGDKLLREVESKPGMKQIAEDFSERASS</sequence>
<evidence type="ECO:0000313" key="3">
    <source>
        <dbReference type="Proteomes" id="UP000000925"/>
    </source>
</evidence>
<accession>D5EJL1</accession>
<proteinExistence type="predicted"/>
<gene>
    <name evidence="2" type="ordered locus">Caka_1591</name>
</gene>
<feature type="chain" id="PRO_5003071538" evidence="1">
    <location>
        <begin position="21"/>
        <end position="239"/>
    </location>
</feature>
<reference evidence="2 3" key="1">
    <citation type="journal article" date="2010" name="Stand. Genomic Sci.">
        <title>Complete genome sequence of Coraliomargarita akajimensis type strain (04OKA010-24).</title>
        <authorList>
            <person name="Mavromatis K."/>
            <person name="Abt B."/>
            <person name="Brambilla E."/>
            <person name="Lapidus A."/>
            <person name="Copeland A."/>
            <person name="Deshpande S."/>
            <person name="Nolan M."/>
            <person name="Lucas S."/>
            <person name="Tice H."/>
            <person name="Cheng J.F."/>
            <person name="Han C."/>
            <person name="Detter J.C."/>
            <person name="Woyke T."/>
            <person name="Goodwin L."/>
            <person name="Pitluck S."/>
            <person name="Held B."/>
            <person name="Brettin T."/>
            <person name="Tapia R."/>
            <person name="Ivanova N."/>
            <person name="Mikhailova N."/>
            <person name="Pati A."/>
            <person name="Liolios K."/>
            <person name="Chen A."/>
            <person name="Palaniappan K."/>
            <person name="Land M."/>
            <person name="Hauser L."/>
            <person name="Chang Y.J."/>
            <person name="Jeffries C.D."/>
            <person name="Rohde M."/>
            <person name="Goker M."/>
            <person name="Bristow J."/>
            <person name="Eisen J.A."/>
            <person name="Markowitz V."/>
            <person name="Hugenholtz P."/>
            <person name="Klenk H.P."/>
            <person name="Kyrpides N.C."/>
        </authorList>
    </citation>
    <scope>NUCLEOTIDE SEQUENCE [LARGE SCALE GENOMIC DNA]</scope>
    <source>
        <strain evidence="3">DSM 45221 / IAM 15411 / JCM 23193 / KCTC 12865</strain>
    </source>
</reference>
<feature type="signal peptide" evidence="1">
    <location>
        <begin position="1"/>
        <end position="20"/>
    </location>
</feature>
<evidence type="ECO:0000313" key="2">
    <source>
        <dbReference type="EMBL" id="ADE54610.1"/>
    </source>
</evidence>
<dbReference type="KEGG" id="caa:Caka_1591"/>